<organism evidence="1 2">
    <name type="scientific">Fischerella muscicola CCMEE 5323</name>
    <dbReference type="NCBI Taxonomy" id="2019572"/>
    <lineage>
        <taxon>Bacteria</taxon>
        <taxon>Bacillati</taxon>
        <taxon>Cyanobacteriota</taxon>
        <taxon>Cyanophyceae</taxon>
        <taxon>Nostocales</taxon>
        <taxon>Hapalosiphonaceae</taxon>
        <taxon>Fischerella</taxon>
    </lineage>
</organism>
<name>A0A2N6K8H1_FISMU</name>
<accession>A0A2N6K8H1</accession>
<proteinExistence type="predicted"/>
<gene>
    <name evidence="1" type="ORF">CEN44_01980</name>
</gene>
<reference evidence="1 2" key="1">
    <citation type="submission" date="2017-08" db="EMBL/GenBank/DDBJ databases">
        <title>Genomes of Fischerella (Mastigocladus) sp. strains.</title>
        <authorList>
            <person name="Miller S.R."/>
        </authorList>
    </citation>
    <scope>NUCLEOTIDE SEQUENCE [LARGE SCALE GENOMIC DNA]</scope>
    <source>
        <strain evidence="1 2">CCMEE 5323</strain>
    </source>
</reference>
<evidence type="ECO:0000313" key="1">
    <source>
        <dbReference type="EMBL" id="PLZ93873.1"/>
    </source>
</evidence>
<dbReference type="AlphaFoldDB" id="A0A2N6K8H1"/>
<evidence type="ECO:0000313" key="2">
    <source>
        <dbReference type="Proteomes" id="UP000235036"/>
    </source>
</evidence>
<sequence length="135" mass="14863">MFEQTLDLEVCNIQKAVNLLGLKLSDTELNELKSGKNISLESRGLSEIGSVFILAEALLRTNLVTVKNVTFCDLQKAKEEFSQHSGIPIYCWDSETGDKCCLLLTLVDGKPVIRVSYSNQEASIAMAVPQIIQSV</sequence>
<dbReference type="Proteomes" id="UP000235036">
    <property type="component" value="Unassembled WGS sequence"/>
</dbReference>
<protein>
    <submittedName>
        <fullName evidence="1">Uncharacterized protein</fullName>
    </submittedName>
</protein>
<keyword evidence="2" id="KW-1185">Reference proteome</keyword>
<dbReference type="RefSeq" id="WP_016869945.1">
    <property type="nucleotide sequence ID" value="NZ_CAWNVR010000542.1"/>
</dbReference>
<comment type="caution">
    <text evidence="1">The sequence shown here is derived from an EMBL/GenBank/DDBJ whole genome shotgun (WGS) entry which is preliminary data.</text>
</comment>
<dbReference type="EMBL" id="NRQW01000047">
    <property type="protein sequence ID" value="PLZ93873.1"/>
    <property type="molecule type" value="Genomic_DNA"/>
</dbReference>